<dbReference type="Proteomes" id="UP000748531">
    <property type="component" value="Unassembled WGS sequence"/>
</dbReference>
<keyword evidence="1" id="KW-0472">Membrane</keyword>
<comment type="caution">
    <text evidence="2">The sequence shown here is derived from an EMBL/GenBank/DDBJ whole genome shotgun (WGS) entry which is preliminary data.</text>
</comment>
<dbReference type="AlphaFoldDB" id="A0A8J4T361"/>
<keyword evidence="1" id="KW-1133">Transmembrane helix</keyword>
<protein>
    <submittedName>
        <fullName evidence="2">Uncharacterized protein</fullName>
    </submittedName>
</protein>
<dbReference type="EMBL" id="LUCH01001372">
    <property type="protein sequence ID" value="KAF5403190.1"/>
    <property type="molecule type" value="Genomic_DNA"/>
</dbReference>
<dbReference type="GO" id="GO:0016020">
    <property type="term" value="C:membrane"/>
    <property type="evidence" value="ECO:0007669"/>
    <property type="project" value="InterPro"/>
</dbReference>
<evidence type="ECO:0000313" key="3">
    <source>
        <dbReference type="Proteomes" id="UP000748531"/>
    </source>
</evidence>
<keyword evidence="3" id="KW-1185">Reference proteome</keyword>
<organism evidence="2 3">
    <name type="scientific">Paragonimus heterotremus</name>
    <dbReference type="NCBI Taxonomy" id="100268"/>
    <lineage>
        <taxon>Eukaryota</taxon>
        <taxon>Metazoa</taxon>
        <taxon>Spiralia</taxon>
        <taxon>Lophotrochozoa</taxon>
        <taxon>Platyhelminthes</taxon>
        <taxon>Trematoda</taxon>
        <taxon>Digenea</taxon>
        <taxon>Plagiorchiida</taxon>
        <taxon>Troglotremata</taxon>
        <taxon>Troglotrematidae</taxon>
        <taxon>Paragonimus</taxon>
    </lineage>
</organism>
<dbReference type="Pfam" id="PF03530">
    <property type="entry name" value="SK_channel"/>
    <property type="match status" value="1"/>
</dbReference>
<dbReference type="PANTHER" id="PTHR10153">
    <property type="entry name" value="SMALL CONDUCTANCE CALCIUM-ACTIVATED POTASSIUM CHANNEL"/>
    <property type="match status" value="1"/>
</dbReference>
<evidence type="ECO:0000256" key="1">
    <source>
        <dbReference type="SAM" id="Phobius"/>
    </source>
</evidence>
<feature type="transmembrane region" description="Helical" evidence="1">
    <location>
        <begin position="130"/>
        <end position="148"/>
    </location>
</feature>
<accession>A0A8J4T361</accession>
<keyword evidence="1" id="KW-0812">Transmembrane</keyword>
<dbReference type="OrthoDB" id="73653at2759"/>
<dbReference type="GO" id="GO:0016286">
    <property type="term" value="F:small conductance calcium-activated potassium channel activity"/>
    <property type="evidence" value="ECO:0007669"/>
    <property type="project" value="InterPro"/>
</dbReference>
<feature type="transmembrane region" description="Helical" evidence="1">
    <location>
        <begin position="178"/>
        <end position="203"/>
    </location>
</feature>
<name>A0A8J4T361_9TREM</name>
<proteinExistence type="predicted"/>
<gene>
    <name evidence="2" type="ORF">PHET_03339</name>
</gene>
<evidence type="ECO:0000313" key="2">
    <source>
        <dbReference type="EMBL" id="KAF5403190.1"/>
    </source>
</evidence>
<sequence length="247" mass="28170">MLHKPHSHWCGMLTLEIFSSDDSIEDWRMAIGCSRMSQLTLELFVCLIHPFPGSSVIQIPVHPSYVGPSTDYHGLSHPYRSSLYDDNPIRGDESPVNLTHFGRIQLPNGVLTNSILTTAFPNRHTQYKMVSIDLILSVPMFFRLYLLFRVMLLHSKLFTDAGSRSIGAMNKVNFDMRFIFKTLMTMCPGKLLLGFILFLWIIYSWSLRVCESFAIPFMVFNTSPDSTRFKRGGEAGRHSRRVNDGAV</sequence>
<dbReference type="InterPro" id="IPR015449">
    <property type="entry name" value="K_chnl_Ca-activ_SK"/>
</dbReference>
<reference evidence="2" key="1">
    <citation type="submission" date="2019-05" db="EMBL/GenBank/DDBJ databases">
        <title>Annotation for the trematode Paragonimus heterotremus.</title>
        <authorList>
            <person name="Choi Y.-J."/>
        </authorList>
    </citation>
    <scope>NUCLEOTIDE SEQUENCE</scope>
    <source>
        <strain evidence="2">LC</strain>
    </source>
</reference>